<protein>
    <submittedName>
        <fullName evidence="1">Uncharacterized protein</fullName>
    </submittedName>
</protein>
<evidence type="ECO:0000313" key="1">
    <source>
        <dbReference type="EMBL" id="ASJ76203.1"/>
    </source>
</evidence>
<dbReference type="RefSeq" id="WP_157736377.1">
    <property type="nucleotide sequence ID" value="NZ_CP018632.1"/>
</dbReference>
<dbReference type="EMBL" id="CP018632">
    <property type="protein sequence ID" value="ASJ76203.1"/>
    <property type="molecule type" value="Genomic_DNA"/>
</dbReference>
<proteinExistence type="predicted"/>
<gene>
    <name evidence="1" type="ORF">IMCC3135_30770</name>
</gene>
<dbReference type="OrthoDB" id="7057521at2"/>
<reference evidence="1 2" key="1">
    <citation type="submission" date="2016-12" db="EMBL/GenBank/DDBJ databases">
        <authorList>
            <person name="Song W.-J."/>
            <person name="Kurnit D.M."/>
        </authorList>
    </citation>
    <scope>NUCLEOTIDE SEQUENCE [LARGE SCALE GENOMIC DNA]</scope>
    <source>
        <strain evidence="1 2">IMCC3135</strain>
    </source>
</reference>
<dbReference type="KEGG" id="gai:IMCC3135_30770"/>
<accession>A0A2Z2NY42</accession>
<organism evidence="1 2">
    <name type="scientific">Granulosicoccus antarcticus IMCC3135</name>
    <dbReference type="NCBI Taxonomy" id="1192854"/>
    <lineage>
        <taxon>Bacteria</taxon>
        <taxon>Pseudomonadati</taxon>
        <taxon>Pseudomonadota</taxon>
        <taxon>Gammaproteobacteria</taxon>
        <taxon>Chromatiales</taxon>
        <taxon>Granulosicoccaceae</taxon>
        <taxon>Granulosicoccus</taxon>
    </lineage>
</organism>
<name>A0A2Z2NY42_9GAMM</name>
<sequence length="417" mass="47206">MPGPNTLFDKSFLQSLSEDEALWFDYFFIANVCPLFFVETLADLEKSTRQGRSPEREVAIIASKTPSIQGAPNVHHEQLCKSELLGHKVPLTGQIIIAEGKFVKNEDGNGVYVPVSPEAKAFTRWKEGLYEQVERESAKNWRDALKSVDLPSLAEASRSLYGQSNKPRNIDEAWSQAQYGFRAGGDKYEQIRLIVSLLRLDGATAREFMEIWRTMNNPPLSKYAPYCAYVGTVKLFFRIALAAGLISDQRASNQVDLAYLYYLPFCHAFVSSDKLHRTIAEGALRKDQMFAWGIDVKNGLKEINEYFNKLPVETKKLGIFAFAHRPPAQIVNNPAIEIWDRLIPQWRESAIEGVVIPKQNEELRQRMQAVVKGKKTAAPGKFSSDNVDSMVMKRELPVRRGSWQIIEQSLADSQVDE</sequence>
<keyword evidence="2" id="KW-1185">Reference proteome</keyword>
<dbReference type="Proteomes" id="UP000250079">
    <property type="component" value="Chromosome"/>
</dbReference>
<evidence type="ECO:0000313" key="2">
    <source>
        <dbReference type="Proteomes" id="UP000250079"/>
    </source>
</evidence>
<dbReference type="AlphaFoldDB" id="A0A2Z2NY42"/>